<sequence>MGTRVEDVMTEDVVTAAAETSLETVAETMLRHDVGSVVVTTEGDPYGIVTESDLILAAYHTGRPLAELPTRKVASHPLVTVDPKQPIRTAIDRMRTERIKKLVVVDRLEMCGIVTTYDLIRRWGDVSADVREIEHNRVRRSDTWSTQR</sequence>
<dbReference type="InterPro" id="IPR051257">
    <property type="entry name" value="Diverse_CBS-Domain"/>
</dbReference>
<dbReference type="InterPro" id="IPR000644">
    <property type="entry name" value="CBS_dom"/>
</dbReference>
<keyword evidence="1 2" id="KW-0129">CBS domain</keyword>
<dbReference type="Gene3D" id="3.10.580.10">
    <property type="entry name" value="CBS-domain"/>
    <property type="match status" value="1"/>
</dbReference>
<feature type="domain" description="CBS" evidence="3">
    <location>
        <begin position="74"/>
        <end position="130"/>
    </location>
</feature>
<feature type="domain" description="CBS" evidence="3">
    <location>
        <begin position="9"/>
        <end position="65"/>
    </location>
</feature>
<dbReference type="AlphaFoldDB" id="A0A346PIF5"/>
<dbReference type="Proteomes" id="UP000258707">
    <property type="component" value="Chromosome"/>
</dbReference>
<dbReference type="PANTHER" id="PTHR43080">
    <property type="entry name" value="CBS DOMAIN-CONTAINING PROTEIN CBSX3, MITOCHONDRIAL"/>
    <property type="match status" value="1"/>
</dbReference>
<reference evidence="6" key="2">
    <citation type="submission" date="2018-02" db="EMBL/GenBank/DDBJ databases">
        <title>Phenotypic and genomic properties of facultatively anaerobic sulfur-reducing natronoarchaea from hypersaline soda lakes.</title>
        <authorList>
            <person name="Sorokin D.Y."/>
            <person name="Kublanov I.V."/>
            <person name="Roman P."/>
            <person name="Sinninghe Damste J.S."/>
            <person name="Golyshin P.N."/>
            <person name="Rojo D."/>
            <person name="Ciordia S."/>
            <person name="Mena M.D.C."/>
            <person name="Ferrer M."/>
            <person name="Messina E."/>
            <person name="Smedile F."/>
            <person name="La Spada G."/>
            <person name="La Cono V."/>
            <person name="Yakimov M.M."/>
        </authorList>
    </citation>
    <scope>NUCLEOTIDE SEQUENCE [LARGE SCALE GENOMIC DNA]</scope>
    <source>
        <strain evidence="6">AArc-Mg</strain>
    </source>
</reference>
<dbReference type="PROSITE" id="PS51371">
    <property type="entry name" value="CBS"/>
    <property type="match status" value="2"/>
</dbReference>
<reference evidence="7" key="1">
    <citation type="submission" date="2017-10" db="EMBL/GenBank/DDBJ databases">
        <title>Phenotypic and genomic properties of facultatively anaerobic sulfur-reducing natronoarchaea from hypersaline soda lakes.</title>
        <authorList>
            <person name="Sorokin D.Y."/>
            <person name="Kublanov I.V."/>
            <person name="Roman P."/>
            <person name="Sinninghe Damste J.S."/>
            <person name="Golyshin P.N."/>
            <person name="Rojo D."/>
            <person name="Ciordia S."/>
            <person name="Mena Md.C."/>
            <person name="Ferrer M."/>
            <person name="Messina E."/>
            <person name="Smedile F."/>
            <person name="La Spada G."/>
            <person name="La Cono V."/>
            <person name="Yakimov M.M."/>
        </authorList>
    </citation>
    <scope>NUCLEOTIDE SEQUENCE [LARGE SCALE GENOMIC DNA]</scope>
    <source>
        <strain evidence="7">AArc1</strain>
    </source>
</reference>
<organism evidence="4 7">
    <name type="scientific">Natrarchaeobaculum sulfurireducens</name>
    <dbReference type="NCBI Taxonomy" id="2044521"/>
    <lineage>
        <taxon>Archaea</taxon>
        <taxon>Methanobacteriati</taxon>
        <taxon>Methanobacteriota</taxon>
        <taxon>Stenosarchaea group</taxon>
        <taxon>Halobacteria</taxon>
        <taxon>Halobacteriales</taxon>
        <taxon>Natrialbaceae</taxon>
        <taxon>Natrarchaeobaculum</taxon>
    </lineage>
</organism>
<accession>A0A346PU79</accession>
<dbReference type="KEGG" id="nag:AArcMg_3087"/>
<name>A0A346PIF5_9EURY</name>
<keyword evidence="6" id="KW-1185">Reference proteome</keyword>
<reference evidence="4" key="3">
    <citation type="journal article" date="2019" name="Int. J. Syst. Evol. Microbiol.">
        <title>Natronolimnobius sulfurireducens sp. nov. and Halalkaliarchaeum desulfuricum gen. nov., sp. nov., the first sulfur-respiring alkaliphilic haloarchaea from hypersaline alkaline lakes.</title>
        <authorList>
            <person name="Sorokin D.Y."/>
            <person name="Yakimov M."/>
            <person name="Messina E."/>
            <person name="Merkel A.Y."/>
            <person name="Bale N.J."/>
            <person name="Sinninghe Damste J.S."/>
        </authorList>
    </citation>
    <scope>NUCLEOTIDE SEQUENCE</scope>
    <source>
        <strain evidence="5">AArc-Mg</strain>
        <strain evidence="4">AArc1</strain>
    </source>
</reference>
<evidence type="ECO:0000313" key="4">
    <source>
        <dbReference type="EMBL" id="AXR79300.1"/>
    </source>
</evidence>
<dbReference type="PANTHER" id="PTHR43080:SF2">
    <property type="entry name" value="CBS DOMAIN-CONTAINING PROTEIN"/>
    <property type="match status" value="1"/>
</dbReference>
<dbReference type="CDD" id="cd17776">
    <property type="entry name" value="CBS_pair_arch"/>
    <property type="match status" value="1"/>
</dbReference>
<dbReference type="EMBL" id="CP024047">
    <property type="protein sequence ID" value="AXR79300.1"/>
    <property type="molecule type" value="Genomic_DNA"/>
</dbReference>
<dbReference type="SMART" id="SM00116">
    <property type="entry name" value="CBS"/>
    <property type="match status" value="2"/>
</dbReference>
<gene>
    <name evidence="4" type="ORF">AArc1_2992</name>
    <name evidence="5" type="ORF">AArcMg_3087</name>
</gene>
<accession>A0A346PIF5</accession>
<evidence type="ECO:0000259" key="3">
    <source>
        <dbReference type="PROSITE" id="PS51371"/>
    </source>
</evidence>
<protein>
    <submittedName>
        <fullName evidence="4 5">CBS domain</fullName>
    </submittedName>
</protein>
<dbReference type="EMBL" id="CP027033">
    <property type="protein sequence ID" value="AXR83074.1"/>
    <property type="molecule type" value="Genomic_DNA"/>
</dbReference>
<dbReference type="Pfam" id="PF00571">
    <property type="entry name" value="CBS"/>
    <property type="match status" value="2"/>
</dbReference>
<evidence type="ECO:0000313" key="5">
    <source>
        <dbReference type="EMBL" id="AXR83074.1"/>
    </source>
</evidence>
<dbReference type="RefSeq" id="WP_117365281.1">
    <property type="nucleotide sequence ID" value="NZ_CP024047.1"/>
</dbReference>
<evidence type="ECO:0000256" key="1">
    <source>
        <dbReference type="ARBA" id="ARBA00023122"/>
    </source>
</evidence>
<proteinExistence type="predicted"/>
<dbReference type="Proteomes" id="UP000258613">
    <property type="component" value="Chromosome"/>
</dbReference>
<dbReference type="InterPro" id="IPR046342">
    <property type="entry name" value="CBS_dom_sf"/>
</dbReference>
<evidence type="ECO:0000313" key="7">
    <source>
        <dbReference type="Proteomes" id="UP000258707"/>
    </source>
</evidence>
<dbReference type="OrthoDB" id="43333at2157"/>
<dbReference type="GeneID" id="37643579"/>
<dbReference type="SUPFAM" id="SSF54631">
    <property type="entry name" value="CBS-domain pair"/>
    <property type="match status" value="1"/>
</dbReference>
<dbReference type="KEGG" id="nan:AArc1_2992"/>
<evidence type="ECO:0000256" key="2">
    <source>
        <dbReference type="PROSITE-ProRule" id="PRU00703"/>
    </source>
</evidence>
<evidence type="ECO:0000313" key="6">
    <source>
        <dbReference type="Proteomes" id="UP000258613"/>
    </source>
</evidence>